<dbReference type="PaxDb" id="29760-VIT_05s0020g01700.t01"/>
<accession>F6HDG7</accession>
<keyword evidence="2" id="KW-1185">Reference proteome</keyword>
<evidence type="ECO:0000313" key="2">
    <source>
        <dbReference type="Proteomes" id="UP000009183"/>
    </source>
</evidence>
<dbReference type="InParanoid" id="F6HDG7"/>
<proteinExistence type="predicted"/>
<protein>
    <submittedName>
        <fullName evidence="1">Uncharacterized protein</fullName>
    </submittedName>
</protein>
<dbReference type="EMBL" id="FN595749">
    <property type="protein sequence ID" value="CCB50337.1"/>
    <property type="molecule type" value="Genomic_DNA"/>
</dbReference>
<sequence>MGNALELTRGLVERSLSSCAVLNAGYKRPISQREIEVLLGNVDFQQHVVRICSL</sequence>
<dbReference type="AlphaFoldDB" id="F6HDG7"/>
<dbReference type="Proteomes" id="UP000009183">
    <property type="component" value="Chromosome 5"/>
</dbReference>
<reference evidence="2" key="1">
    <citation type="journal article" date="2007" name="Nature">
        <title>The grapevine genome sequence suggests ancestral hexaploidization in major angiosperm phyla.</title>
        <authorList>
            <consortium name="The French-Italian Public Consortium for Grapevine Genome Characterization."/>
            <person name="Jaillon O."/>
            <person name="Aury J.-M."/>
            <person name="Noel B."/>
            <person name="Policriti A."/>
            <person name="Clepet C."/>
            <person name="Casagrande A."/>
            <person name="Choisne N."/>
            <person name="Aubourg S."/>
            <person name="Vitulo N."/>
            <person name="Jubin C."/>
            <person name="Vezzi A."/>
            <person name="Legeai F."/>
            <person name="Hugueney P."/>
            <person name="Dasilva C."/>
            <person name="Horner D."/>
            <person name="Mica E."/>
            <person name="Jublot D."/>
            <person name="Poulain J."/>
            <person name="Bruyere C."/>
            <person name="Billault A."/>
            <person name="Segurens B."/>
            <person name="Gouyvenoux M."/>
            <person name="Ugarte E."/>
            <person name="Cattonaro F."/>
            <person name="Anthouard V."/>
            <person name="Vico V."/>
            <person name="Del Fabbro C."/>
            <person name="Alaux M."/>
            <person name="Di Gaspero G."/>
            <person name="Dumas V."/>
            <person name="Felice N."/>
            <person name="Paillard S."/>
            <person name="Juman I."/>
            <person name="Moroldo M."/>
            <person name="Scalabrin S."/>
            <person name="Canaguier A."/>
            <person name="Le Clainche I."/>
            <person name="Malacrida G."/>
            <person name="Durand E."/>
            <person name="Pesole G."/>
            <person name="Laucou V."/>
            <person name="Chatelet P."/>
            <person name="Merdinoglu D."/>
            <person name="Delledonne M."/>
            <person name="Pezzotti M."/>
            <person name="Lecharny A."/>
            <person name="Scarpelli C."/>
            <person name="Artiguenave F."/>
            <person name="Pe M.E."/>
            <person name="Valle G."/>
            <person name="Morgante M."/>
            <person name="Caboche M."/>
            <person name="Adam-Blondon A.-F."/>
            <person name="Weissenbach J."/>
            <person name="Quetier F."/>
            <person name="Wincker P."/>
        </authorList>
    </citation>
    <scope>NUCLEOTIDE SEQUENCE [LARGE SCALE GENOMIC DNA]</scope>
    <source>
        <strain evidence="2">cv. Pinot noir / PN40024</strain>
    </source>
</reference>
<gene>
    <name evidence="1" type="ordered locus">VIT_05s0020g01700</name>
</gene>
<evidence type="ECO:0000313" key="1">
    <source>
        <dbReference type="EMBL" id="CCB50337.1"/>
    </source>
</evidence>
<name>F6HDG7_VITVI</name>
<dbReference type="HOGENOM" id="CLU_3054293_0_0_1"/>
<organism evidence="1 2">
    <name type="scientific">Vitis vinifera</name>
    <name type="common">Grape</name>
    <dbReference type="NCBI Taxonomy" id="29760"/>
    <lineage>
        <taxon>Eukaryota</taxon>
        <taxon>Viridiplantae</taxon>
        <taxon>Streptophyta</taxon>
        <taxon>Embryophyta</taxon>
        <taxon>Tracheophyta</taxon>
        <taxon>Spermatophyta</taxon>
        <taxon>Magnoliopsida</taxon>
        <taxon>eudicotyledons</taxon>
        <taxon>Gunneridae</taxon>
        <taxon>Pentapetalae</taxon>
        <taxon>rosids</taxon>
        <taxon>Vitales</taxon>
        <taxon>Vitaceae</taxon>
        <taxon>Viteae</taxon>
        <taxon>Vitis</taxon>
    </lineage>
</organism>